<protein>
    <submittedName>
        <fullName evidence="1">Uncharacterized protein</fullName>
    </submittedName>
</protein>
<evidence type="ECO:0000313" key="2">
    <source>
        <dbReference type="Proteomes" id="UP001060170"/>
    </source>
</evidence>
<reference evidence="2" key="1">
    <citation type="journal article" date="2018" name="BMC Genomics">
        <title>Genomic insights into host adaptation between the wheat stripe rust pathogen (Puccinia striiformis f. sp. tritici) and the barley stripe rust pathogen (Puccinia striiformis f. sp. hordei).</title>
        <authorList>
            <person name="Xia C."/>
            <person name="Wang M."/>
            <person name="Yin C."/>
            <person name="Cornejo O.E."/>
            <person name="Hulbert S.H."/>
            <person name="Chen X."/>
        </authorList>
    </citation>
    <scope>NUCLEOTIDE SEQUENCE [LARGE SCALE GENOMIC DNA]</scope>
    <source>
        <strain evidence="2">93-210</strain>
    </source>
</reference>
<comment type="caution">
    <text evidence="1">The sequence shown here is derived from an EMBL/GenBank/DDBJ whole genome shotgun (WGS) entry which is preliminary data.</text>
</comment>
<proteinExistence type="predicted"/>
<keyword evidence="2" id="KW-1185">Reference proteome</keyword>
<sequence length="116" mass="13173">MAKVNHISLTTNLWTSSDLASYTVVTVHYIDEDFSLDKLIISFRPLSPHTGQVIADWLDQVLIEWHALNKLAFITLNNASSNNSAVPILQQFINNQLLVPGQPETSPYFMFKVWPM</sequence>
<reference evidence="2" key="2">
    <citation type="journal article" date="2018" name="Mol. Plant Microbe Interact.">
        <title>Genome sequence resources for the wheat stripe rust pathogen (Puccinia striiformis f. sp. tritici) and the barley stripe rust pathogen (Puccinia striiformis f. sp. hordei).</title>
        <authorList>
            <person name="Xia C."/>
            <person name="Wang M."/>
            <person name="Yin C."/>
            <person name="Cornejo O.E."/>
            <person name="Hulbert S.H."/>
            <person name="Chen X."/>
        </authorList>
    </citation>
    <scope>NUCLEOTIDE SEQUENCE [LARGE SCALE GENOMIC DNA]</scope>
    <source>
        <strain evidence="2">93-210</strain>
    </source>
</reference>
<dbReference type="Proteomes" id="UP001060170">
    <property type="component" value="Chromosome 2"/>
</dbReference>
<gene>
    <name evidence="1" type="ORF">MJO28_001599</name>
</gene>
<evidence type="ECO:0000313" key="1">
    <source>
        <dbReference type="EMBL" id="KAI7961110.1"/>
    </source>
</evidence>
<name>A0ACC0EU00_9BASI</name>
<organism evidence="1 2">
    <name type="scientific">Puccinia striiformis f. sp. tritici</name>
    <dbReference type="NCBI Taxonomy" id="168172"/>
    <lineage>
        <taxon>Eukaryota</taxon>
        <taxon>Fungi</taxon>
        <taxon>Dikarya</taxon>
        <taxon>Basidiomycota</taxon>
        <taxon>Pucciniomycotina</taxon>
        <taxon>Pucciniomycetes</taxon>
        <taxon>Pucciniales</taxon>
        <taxon>Pucciniaceae</taxon>
        <taxon>Puccinia</taxon>
    </lineage>
</organism>
<dbReference type="EMBL" id="CM045866">
    <property type="protein sequence ID" value="KAI7961110.1"/>
    <property type="molecule type" value="Genomic_DNA"/>
</dbReference>
<accession>A0ACC0EU00</accession>
<reference evidence="1 2" key="3">
    <citation type="journal article" date="2022" name="Microbiol. Spectr.">
        <title>Folding features and dynamics of 3D genome architecture in plant fungal pathogens.</title>
        <authorList>
            <person name="Xia C."/>
        </authorList>
    </citation>
    <scope>NUCLEOTIDE SEQUENCE [LARGE SCALE GENOMIC DNA]</scope>
    <source>
        <strain evidence="1 2">93-210</strain>
    </source>
</reference>